<dbReference type="GO" id="GO:0005737">
    <property type="term" value="C:cytoplasm"/>
    <property type="evidence" value="ECO:0007669"/>
    <property type="project" value="UniProtKB-SubCell"/>
</dbReference>
<dbReference type="PANTHER" id="PTHR33602:SF1">
    <property type="entry name" value="REGULATORY PROTEIN RECX FAMILY PROTEIN"/>
    <property type="match status" value="1"/>
</dbReference>
<dbReference type="RefSeq" id="WP_089280925.1">
    <property type="nucleotide sequence ID" value="NZ_FZOJ01000001.1"/>
</dbReference>
<comment type="similarity">
    <text evidence="2 5">Belongs to the RecX family.</text>
</comment>
<evidence type="ECO:0000256" key="1">
    <source>
        <dbReference type="ARBA" id="ARBA00004496"/>
    </source>
</evidence>
<comment type="function">
    <text evidence="5">Modulates RecA activity.</text>
</comment>
<dbReference type="InterPro" id="IPR053926">
    <property type="entry name" value="RecX_HTH_1st"/>
</dbReference>
<evidence type="ECO:0000256" key="5">
    <source>
        <dbReference type="HAMAP-Rule" id="MF_01114"/>
    </source>
</evidence>
<reference evidence="8 9" key="1">
    <citation type="submission" date="2017-06" db="EMBL/GenBank/DDBJ databases">
        <authorList>
            <person name="Kim H.J."/>
            <person name="Triplett B.A."/>
        </authorList>
    </citation>
    <scope>NUCLEOTIDE SEQUENCE [LARGE SCALE GENOMIC DNA]</scope>
    <source>
        <strain evidence="8 9">SCA</strain>
    </source>
</reference>
<proteinExistence type="inferred from homology"/>
<sequence length="222" mass="26585">MAQDLFREAFNISVKYLSYRQRTEEEVLNYLKKRDYTQEVMFKVIDRLREVNYIDDNKYAVNYINTAMIKQNKGIDLIKKELLEKGIKEKIISTHLYLYPIKKELEFAKNIAINYFFARKECPLNQLKSKIYTKLLVRGFSKESIKAALQNLDQDREINTIIEEQQERYQMDATALAKKYYEKYSKKENNEYKIKEKIYGQLIRKGYDYDLSKRIVEIISGG</sequence>
<evidence type="ECO:0000259" key="7">
    <source>
        <dbReference type="Pfam" id="PF21982"/>
    </source>
</evidence>
<dbReference type="InterPro" id="IPR053925">
    <property type="entry name" value="RecX_HTH_3rd"/>
</dbReference>
<evidence type="ECO:0000256" key="4">
    <source>
        <dbReference type="ARBA" id="ARBA00022490"/>
    </source>
</evidence>
<name>A0A238ZW51_9FIRM</name>
<dbReference type="PANTHER" id="PTHR33602">
    <property type="entry name" value="REGULATORY PROTEIN RECX FAMILY PROTEIN"/>
    <property type="match status" value="1"/>
</dbReference>
<dbReference type="AlphaFoldDB" id="A0A238ZW51"/>
<comment type="subcellular location">
    <subcellularLocation>
        <location evidence="1 5">Cytoplasm</location>
    </subcellularLocation>
</comment>
<dbReference type="InterPro" id="IPR036388">
    <property type="entry name" value="WH-like_DNA-bd_sf"/>
</dbReference>
<dbReference type="GO" id="GO:0006282">
    <property type="term" value="P:regulation of DNA repair"/>
    <property type="evidence" value="ECO:0007669"/>
    <property type="project" value="UniProtKB-UniRule"/>
</dbReference>
<organism evidence="8 9">
    <name type="scientific">Anaerovirgula multivorans</name>
    <dbReference type="NCBI Taxonomy" id="312168"/>
    <lineage>
        <taxon>Bacteria</taxon>
        <taxon>Bacillati</taxon>
        <taxon>Bacillota</taxon>
        <taxon>Clostridia</taxon>
        <taxon>Peptostreptococcales</taxon>
        <taxon>Natronincolaceae</taxon>
        <taxon>Anaerovirgula</taxon>
    </lineage>
</organism>
<dbReference type="Pfam" id="PF21982">
    <property type="entry name" value="RecX_HTH1"/>
    <property type="match status" value="1"/>
</dbReference>
<dbReference type="EMBL" id="FZOJ01000001">
    <property type="protein sequence ID" value="SNR87004.1"/>
    <property type="molecule type" value="Genomic_DNA"/>
</dbReference>
<dbReference type="OrthoDB" id="9804967at2"/>
<accession>A0A238ZW51</accession>
<dbReference type="Gene3D" id="1.10.10.10">
    <property type="entry name" value="Winged helix-like DNA-binding domain superfamily/Winged helix DNA-binding domain"/>
    <property type="match status" value="4"/>
</dbReference>
<protein>
    <recommendedName>
        <fullName evidence="3 5">Regulatory protein RecX</fullName>
    </recommendedName>
</protein>
<dbReference type="Pfam" id="PF21981">
    <property type="entry name" value="RecX_HTH3"/>
    <property type="match status" value="1"/>
</dbReference>
<keyword evidence="4 5" id="KW-0963">Cytoplasm</keyword>
<dbReference type="Proteomes" id="UP000198304">
    <property type="component" value="Unassembled WGS sequence"/>
</dbReference>
<evidence type="ECO:0000313" key="9">
    <source>
        <dbReference type="Proteomes" id="UP000198304"/>
    </source>
</evidence>
<evidence type="ECO:0000259" key="6">
    <source>
        <dbReference type="Pfam" id="PF21981"/>
    </source>
</evidence>
<feature type="domain" description="RecX third three-helical" evidence="6">
    <location>
        <begin position="173"/>
        <end position="215"/>
    </location>
</feature>
<gene>
    <name evidence="5" type="primary">recX</name>
    <name evidence="8" type="ORF">SAMN05446037_1001131</name>
</gene>
<feature type="domain" description="RecX first three-helical" evidence="7">
    <location>
        <begin position="9"/>
        <end position="48"/>
    </location>
</feature>
<evidence type="ECO:0000256" key="2">
    <source>
        <dbReference type="ARBA" id="ARBA00009695"/>
    </source>
</evidence>
<dbReference type="InterPro" id="IPR003783">
    <property type="entry name" value="Regulatory_RecX"/>
</dbReference>
<keyword evidence="9" id="KW-1185">Reference proteome</keyword>
<evidence type="ECO:0000256" key="3">
    <source>
        <dbReference type="ARBA" id="ARBA00018111"/>
    </source>
</evidence>
<evidence type="ECO:0000313" key="8">
    <source>
        <dbReference type="EMBL" id="SNR87004.1"/>
    </source>
</evidence>
<dbReference type="HAMAP" id="MF_01114">
    <property type="entry name" value="RecX"/>
    <property type="match status" value="1"/>
</dbReference>